<dbReference type="Gene3D" id="3.40.50.1820">
    <property type="entry name" value="alpha/beta hydrolase"/>
    <property type="match status" value="1"/>
</dbReference>
<dbReference type="PANTHER" id="PTHR48081:SF8">
    <property type="entry name" value="ALPHA_BETA HYDROLASE FOLD-3 DOMAIN-CONTAINING PROTEIN-RELATED"/>
    <property type="match status" value="1"/>
</dbReference>
<dbReference type="SUPFAM" id="SSF53474">
    <property type="entry name" value="alpha/beta-Hydrolases"/>
    <property type="match status" value="1"/>
</dbReference>
<dbReference type="Pfam" id="PF07859">
    <property type="entry name" value="Abhydrolase_3"/>
    <property type="match status" value="1"/>
</dbReference>
<protein>
    <recommendedName>
        <fullName evidence="3">Alpha/beta hydrolase fold-3 domain-containing protein</fullName>
    </recommendedName>
</protein>
<reference evidence="4 5" key="1">
    <citation type="submission" date="2014-09" db="EMBL/GenBank/DDBJ databases">
        <authorList>
            <person name="Ellenberger Sabrina"/>
        </authorList>
    </citation>
    <scope>NUCLEOTIDE SEQUENCE [LARGE SCALE GENOMIC DNA]</scope>
    <source>
        <strain evidence="4 5">CBS 412.66</strain>
    </source>
</reference>
<keyword evidence="1" id="KW-0378">Hydrolase</keyword>
<name>A0A0B7N2A7_9FUNG</name>
<dbReference type="Proteomes" id="UP000054107">
    <property type="component" value="Unassembled WGS sequence"/>
</dbReference>
<dbReference type="PANTHER" id="PTHR48081">
    <property type="entry name" value="AB HYDROLASE SUPERFAMILY PROTEIN C4A8.06C"/>
    <property type="match status" value="1"/>
</dbReference>
<dbReference type="OrthoDB" id="433474at2759"/>
<evidence type="ECO:0000259" key="3">
    <source>
        <dbReference type="Pfam" id="PF07859"/>
    </source>
</evidence>
<evidence type="ECO:0000256" key="2">
    <source>
        <dbReference type="SAM" id="MobiDB-lite"/>
    </source>
</evidence>
<organism evidence="4 5">
    <name type="scientific">Parasitella parasitica</name>
    <dbReference type="NCBI Taxonomy" id="35722"/>
    <lineage>
        <taxon>Eukaryota</taxon>
        <taxon>Fungi</taxon>
        <taxon>Fungi incertae sedis</taxon>
        <taxon>Mucoromycota</taxon>
        <taxon>Mucoromycotina</taxon>
        <taxon>Mucoromycetes</taxon>
        <taxon>Mucorales</taxon>
        <taxon>Mucorineae</taxon>
        <taxon>Mucoraceae</taxon>
        <taxon>Parasitella</taxon>
    </lineage>
</organism>
<dbReference type="InterPro" id="IPR013094">
    <property type="entry name" value="AB_hydrolase_3"/>
</dbReference>
<proteinExistence type="predicted"/>
<feature type="domain" description="Alpha/beta hydrolase fold-3" evidence="3">
    <location>
        <begin position="85"/>
        <end position="296"/>
    </location>
</feature>
<dbReference type="GO" id="GO:0016787">
    <property type="term" value="F:hydrolase activity"/>
    <property type="evidence" value="ECO:0007669"/>
    <property type="project" value="UniProtKB-KW"/>
</dbReference>
<dbReference type="InterPro" id="IPR050300">
    <property type="entry name" value="GDXG_lipolytic_enzyme"/>
</dbReference>
<dbReference type="InterPro" id="IPR029058">
    <property type="entry name" value="AB_hydrolase_fold"/>
</dbReference>
<feature type="region of interest" description="Disordered" evidence="2">
    <location>
        <begin position="334"/>
        <end position="357"/>
    </location>
</feature>
<evidence type="ECO:0000256" key="1">
    <source>
        <dbReference type="ARBA" id="ARBA00022801"/>
    </source>
</evidence>
<keyword evidence="5" id="KW-1185">Reference proteome</keyword>
<dbReference type="EMBL" id="LN726479">
    <property type="protein sequence ID" value="CEP11517.1"/>
    <property type="molecule type" value="Genomic_DNA"/>
</dbReference>
<accession>A0A0B7N2A7</accession>
<evidence type="ECO:0000313" key="4">
    <source>
        <dbReference type="EMBL" id="CEP11517.1"/>
    </source>
</evidence>
<dbReference type="AlphaFoldDB" id="A0A0B7N2A7"/>
<evidence type="ECO:0000313" key="5">
    <source>
        <dbReference type="Proteomes" id="UP000054107"/>
    </source>
</evidence>
<gene>
    <name evidence="4" type="primary">PARPA_05379.1 scaffold 18099</name>
</gene>
<dbReference type="STRING" id="35722.A0A0B7N2A7"/>
<sequence>MSPVDTSFLNPSSRVFLSNVPSDIDYSKLTILNVRNSPKVPLSDDIPRPDVTVESIKIPADTDRHPISVDVYRPKQAGDAVLPALIYLPGGGWGVAAQGAHPYLATKLAAEANCAVLFVNYSLSPEVRFPVALEECYTVVSHATTPELAEKLKVDPTRVALGGDSAGGNLTAAVTILAKQRDSLVNKIKFQILYYPATNDDFETESYKKFGEGYYLSNGLIKLFYNNYKTEEGKDSILLCPGKATVEDVAGVPPALLVTGEADVLRDEGESYGVKLLQANVPVTSVRMNGVIHGFMSIPMLHSEETLTVIDITTKALCKHRNAVDNLLKQQYRKHLATQSPPKHSKQLPWDHSNTLT</sequence>